<protein>
    <recommendedName>
        <fullName evidence="4">Endonuclease/exonuclease/phosphatase domain-containing protein</fullName>
    </recommendedName>
</protein>
<evidence type="ECO:0000256" key="1">
    <source>
        <dbReference type="ARBA" id="ARBA00007359"/>
    </source>
</evidence>
<keyword evidence="2" id="KW-0540">Nuclease</keyword>
<dbReference type="Pfam" id="PF03372">
    <property type="entry name" value="Exo_endo_phos"/>
    <property type="match status" value="1"/>
</dbReference>
<dbReference type="SUPFAM" id="SSF57884">
    <property type="entry name" value="Ada DNA repair protein, N-terminal domain (N-Ada 10)"/>
    <property type="match status" value="1"/>
</dbReference>
<evidence type="ECO:0000259" key="4">
    <source>
        <dbReference type="Pfam" id="PF03372"/>
    </source>
</evidence>
<dbReference type="CDD" id="cd10283">
    <property type="entry name" value="MnuA_DNase1-like"/>
    <property type="match status" value="1"/>
</dbReference>
<sequence length="338" mass="36575">MRLGESEPKSYEAIAAVAGTVDLLAVQEVMNDQGLAKLEAAIEARTREPWSVISSSPAGSARYKESYAFLTRDSVVRYEDGAVSYLDRKRVFIREPFSARFRTAGGDTLVVGTVHILYGQSELDRVPEVRELGRYWSWLEEIYPGEQLVLVGDFNLPPNHPAFGELRQKARPMITGGATTLSPNGGFASLYDNVFVARDTRLSITSAGVVNYPAMLKINHKQARAYVSDHAPIFILLGGSRLAPGVQLIPRGASPRQTQQASGSAPAGFNQVAGIAKGLLASSTTKGGSAPVHANRNSGVYHLQNCPYYEQISRRNLVVYAGEAEAQSAGYRKAGNCP</sequence>
<gene>
    <name evidence="5" type="ORF">KAM435_39040</name>
    <name evidence="6" type="ORF">KAM436_39160</name>
</gene>
<dbReference type="PANTHER" id="PTHR11371">
    <property type="entry name" value="DEOXYRIBONUCLEASE"/>
    <property type="match status" value="1"/>
</dbReference>
<evidence type="ECO:0000313" key="6">
    <source>
        <dbReference type="EMBL" id="GIZ94948.1"/>
    </source>
</evidence>
<reference evidence="5 8" key="1">
    <citation type="submission" date="2021-07" db="EMBL/GenBank/DDBJ databases">
        <title>Whole genome sequencing of carbapenem-resistant Pseudomonas spp. isolated in Japan.</title>
        <authorList>
            <person name="Suzuki M."/>
            <person name="Maehana S."/>
            <person name="Kitasato H."/>
        </authorList>
    </citation>
    <scope>NUCLEOTIDE SEQUENCE</scope>
    <source>
        <strain evidence="5">KAM435</strain>
        <strain evidence="6 8">KAM436</strain>
    </source>
</reference>
<feature type="domain" description="Endonuclease/exonuclease/phosphatase" evidence="4">
    <location>
        <begin position="7"/>
        <end position="230"/>
    </location>
</feature>
<evidence type="ECO:0000313" key="5">
    <source>
        <dbReference type="EMBL" id="GIZ90577.1"/>
    </source>
</evidence>
<dbReference type="InterPro" id="IPR036691">
    <property type="entry name" value="Endo/exonu/phosph_ase_sf"/>
</dbReference>
<dbReference type="SUPFAM" id="SSF56219">
    <property type="entry name" value="DNase I-like"/>
    <property type="match status" value="1"/>
</dbReference>
<dbReference type="InterPro" id="IPR035451">
    <property type="entry name" value="Ada-like_dom_sf"/>
</dbReference>
<dbReference type="PANTHER" id="PTHR11371:SF31">
    <property type="entry name" value="EXTRACELLULAR NUCLEASE"/>
    <property type="match status" value="1"/>
</dbReference>
<dbReference type="Gene3D" id="3.60.10.10">
    <property type="entry name" value="Endonuclease/exonuclease/phosphatase"/>
    <property type="match status" value="1"/>
</dbReference>
<evidence type="ECO:0000313" key="7">
    <source>
        <dbReference type="Proteomes" id="UP000887212"/>
    </source>
</evidence>
<comment type="caution">
    <text evidence="5">The sequence shown here is derived from an EMBL/GenBank/DDBJ whole genome shotgun (WGS) entry which is preliminary data.</text>
</comment>
<dbReference type="AlphaFoldDB" id="A0AA37CIL2"/>
<dbReference type="InterPro" id="IPR005135">
    <property type="entry name" value="Endo/exonuclease/phosphatase"/>
</dbReference>
<name>A0AA37CIL2_AQUAC</name>
<dbReference type="Gene3D" id="3.40.10.10">
    <property type="entry name" value="DNA Methylphosphotriester Repair Domain"/>
    <property type="match status" value="1"/>
</dbReference>
<dbReference type="InterPro" id="IPR016202">
    <property type="entry name" value="DNase_I"/>
</dbReference>
<keyword evidence="3" id="KW-0378">Hydrolase</keyword>
<dbReference type="GO" id="GO:0004536">
    <property type="term" value="F:DNA nuclease activity"/>
    <property type="evidence" value="ECO:0007669"/>
    <property type="project" value="InterPro"/>
</dbReference>
<dbReference type="SMART" id="SM00476">
    <property type="entry name" value="DNaseIc"/>
    <property type="match status" value="1"/>
</dbReference>
<organism evidence="5 7">
    <name type="scientific">Aquipseudomonas alcaligenes</name>
    <name type="common">Pseudomonas alcaligenes</name>
    <dbReference type="NCBI Taxonomy" id="43263"/>
    <lineage>
        <taxon>Bacteria</taxon>
        <taxon>Pseudomonadati</taxon>
        <taxon>Pseudomonadota</taxon>
        <taxon>Gammaproteobacteria</taxon>
        <taxon>Pseudomonadales</taxon>
        <taxon>Pseudomonadaceae</taxon>
        <taxon>Aquipseudomonas</taxon>
    </lineage>
</organism>
<dbReference type="GO" id="GO:0006308">
    <property type="term" value="P:DNA catabolic process"/>
    <property type="evidence" value="ECO:0007669"/>
    <property type="project" value="InterPro"/>
</dbReference>
<evidence type="ECO:0000313" key="8">
    <source>
        <dbReference type="Proteomes" id="UP000887228"/>
    </source>
</evidence>
<proteinExistence type="inferred from homology"/>
<comment type="similarity">
    <text evidence="1">Belongs to the DNase I family.</text>
</comment>
<evidence type="ECO:0000256" key="3">
    <source>
        <dbReference type="ARBA" id="ARBA00022801"/>
    </source>
</evidence>
<dbReference type="Proteomes" id="UP000887212">
    <property type="component" value="Unassembled WGS sequence"/>
</dbReference>
<dbReference type="EMBL" id="BPMT01000026">
    <property type="protein sequence ID" value="GIZ94948.1"/>
    <property type="molecule type" value="Genomic_DNA"/>
</dbReference>
<accession>A0AA37CIL2</accession>
<dbReference type="GO" id="GO:0016787">
    <property type="term" value="F:hydrolase activity"/>
    <property type="evidence" value="ECO:0007669"/>
    <property type="project" value="UniProtKB-KW"/>
</dbReference>
<dbReference type="EMBL" id="BPMS01000028">
    <property type="protein sequence ID" value="GIZ90577.1"/>
    <property type="molecule type" value="Genomic_DNA"/>
</dbReference>
<dbReference type="Proteomes" id="UP000887228">
    <property type="component" value="Unassembled WGS sequence"/>
</dbReference>
<evidence type="ECO:0000256" key="2">
    <source>
        <dbReference type="ARBA" id="ARBA00022722"/>
    </source>
</evidence>